<name>A0A0F9WR57_9ZZZZ</name>
<sequence>MNRNYYLTFGQTHYYPDTDIKLNDYWILIKAPTYAIARAAAWDKFGDKFFTLYEESEFLDDKKEYFPGGEYEVIEVDE</sequence>
<evidence type="ECO:0000313" key="1">
    <source>
        <dbReference type="EMBL" id="KKN88726.1"/>
    </source>
</evidence>
<dbReference type="EMBL" id="LAZR01000126">
    <property type="protein sequence ID" value="KKN88726.1"/>
    <property type="molecule type" value="Genomic_DNA"/>
</dbReference>
<organism evidence="1">
    <name type="scientific">marine sediment metagenome</name>
    <dbReference type="NCBI Taxonomy" id="412755"/>
    <lineage>
        <taxon>unclassified sequences</taxon>
        <taxon>metagenomes</taxon>
        <taxon>ecological metagenomes</taxon>
    </lineage>
</organism>
<gene>
    <name evidence="1" type="ORF">LCGC14_0246170</name>
</gene>
<proteinExistence type="predicted"/>
<reference evidence="1" key="1">
    <citation type="journal article" date="2015" name="Nature">
        <title>Complex archaea that bridge the gap between prokaryotes and eukaryotes.</title>
        <authorList>
            <person name="Spang A."/>
            <person name="Saw J.H."/>
            <person name="Jorgensen S.L."/>
            <person name="Zaremba-Niedzwiedzka K."/>
            <person name="Martijn J."/>
            <person name="Lind A.E."/>
            <person name="van Eijk R."/>
            <person name="Schleper C."/>
            <person name="Guy L."/>
            <person name="Ettema T.J."/>
        </authorList>
    </citation>
    <scope>NUCLEOTIDE SEQUENCE</scope>
</reference>
<dbReference type="AlphaFoldDB" id="A0A0F9WR57"/>
<accession>A0A0F9WR57</accession>
<comment type="caution">
    <text evidence="1">The sequence shown here is derived from an EMBL/GenBank/DDBJ whole genome shotgun (WGS) entry which is preliminary data.</text>
</comment>
<protein>
    <submittedName>
        <fullName evidence="1">Uncharacterized protein</fullName>
    </submittedName>
</protein>